<proteinExistence type="inferred from homology"/>
<evidence type="ECO:0000313" key="9">
    <source>
        <dbReference type="EMBL" id="MVA96237.1"/>
    </source>
</evidence>
<feature type="transmembrane region" description="Helical" evidence="7">
    <location>
        <begin position="239"/>
        <end position="255"/>
    </location>
</feature>
<feature type="transmembrane region" description="Helical" evidence="7">
    <location>
        <begin position="53"/>
        <end position="73"/>
    </location>
</feature>
<reference evidence="9 10" key="1">
    <citation type="submission" date="2019-12" db="EMBL/GenBank/DDBJ databases">
        <title>Nitratireductor arenosus sp. nov., Isolated from sea sand, Jeju island, South Korea.</title>
        <authorList>
            <person name="Kim W."/>
        </authorList>
    </citation>
    <scope>NUCLEOTIDE SEQUENCE [LARGE SCALE GENOMIC DNA]</scope>
    <source>
        <strain evidence="9 10">CAU 1489</strain>
    </source>
</reference>
<feature type="transmembrane region" description="Helical" evidence="7">
    <location>
        <begin position="167"/>
        <end position="192"/>
    </location>
</feature>
<dbReference type="GO" id="GO:0022857">
    <property type="term" value="F:transmembrane transporter activity"/>
    <property type="evidence" value="ECO:0007669"/>
    <property type="project" value="UniProtKB-UniRule"/>
</dbReference>
<sequence>MSGFAAMLLLMLLRVPIAAAMAITGVIGTAMIADWDAAFYVLRSAPFERASSYTFLTIPLFLLMGYTAARSGLSRDLFRVANVWFGHWRGGLAISAVFSSALFGAISGSSLATVAAVCTIVLPEMRRYAYSNPLALGSIAAGGTLGIMIPPSIIFILFAIITETSPAALLLAGIVPGIIGLILFMIVIMIWVRLRPGDAPAGERHGWKERFRSLLDIWQIVILFAAVIGSLYAGVATPTEAAAFGAIGTILLGMVRRSLSIADFKSAVFYTTATTAMIFLIIIGADLFSFFIALTQMPMEVAQWFSQSGLSTASLLVGIFVIYLLLGAVMDEISMLLLTLPVFFPLVTSLQVDPIWFGVMVVLVCQIGMLTPPVGMNAYIVSGFAKDVPIQTIFAGVLPFVAALIVLAAILSIWPGLPSLILPG</sequence>
<keyword evidence="10" id="KW-1185">Reference proteome</keyword>
<feature type="transmembrane region" description="Helical" evidence="7">
    <location>
        <begin position="6"/>
        <end position="32"/>
    </location>
</feature>
<feature type="transmembrane region" description="Helical" evidence="7">
    <location>
        <begin position="93"/>
        <end position="122"/>
    </location>
</feature>
<feature type="transmembrane region" description="Helical" evidence="7">
    <location>
        <begin position="304"/>
        <end position="326"/>
    </location>
</feature>
<dbReference type="InterPro" id="IPR004681">
    <property type="entry name" value="TRAP_DctM"/>
</dbReference>
<dbReference type="GO" id="GO:0005886">
    <property type="term" value="C:plasma membrane"/>
    <property type="evidence" value="ECO:0007669"/>
    <property type="project" value="UniProtKB-SubCell"/>
</dbReference>
<dbReference type="AlphaFoldDB" id="A0A844QBB3"/>
<dbReference type="InterPro" id="IPR010656">
    <property type="entry name" value="DctM"/>
</dbReference>
<comment type="subunit">
    <text evidence="7">The complex comprises the extracytoplasmic solute receptor protein and the two transmembrane proteins.</text>
</comment>
<feature type="transmembrane region" description="Helical" evidence="7">
    <location>
        <begin position="333"/>
        <end position="350"/>
    </location>
</feature>
<organism evidence="9 10">
    <name type="scientific">Nitratireductor arenosus</name>
    <dbReference type="NCBI Taxonomy" id="2682096"/>
    <lineage>
        <taxon>Bacteria</taxon>
        <taxon>Pseudomonadati</taxon>
        <taxon>Pseudomonadota</taxon>
        <taxon>Alphaproteobacteria</taxon>
        <taxon>Hyphomicrobiales</taxon>
        <taxon>Phyllobacteriaceae</taxon>
        <taxon>Nitratireductor</taxon>
    </lineage>
</organism>
<evidence type="ECO:0000256" key="2">
    <source>
        <dbReference type="ARBA" id="ARBA00022475"/>
    </source>
</evidence>
<dbReference type="NCBIfam" id="TIGR00786">
    <property type="entry name" value="dctM"/>
    <property type="match status" value="1"/>
</dbReference>
<accession>A0A844QBB3</accession>
<dbReference type="RefSeq" id="WP_156711200.1">
    <property type="nucleotide sequence ID" value="NZ_WPHG01000001.1"/>
</dbReference>
<comment type="caution">
    <text evidence="9">The sequence shown here is derived from an EMBL/GenBank/DDBJ whole genome shotgun (WGS) entry which is preliminary data.</text>
</comment>
<keyword evidence="5 7" id="KW-1133">Transmembrane helix</keyword>
<dbReference type="Proteomes" id="UP000463224">
    <property type="component" value="Unassembled WGS sequence"/>
</dbReference>
<keyword evidence="7" id="KW-0813">Transport</keyword>
<evidence type="ECO:0000256" key="1">
    <source>
        <dbReference type="ARBA" id="ARBA00004429"/>
    </source>
</evidence>
<gene>
    <name evidence="9" type="ORF">GN330_03100</name>
</gene>
<evidence type="ECO:0000256" key="6">
    <source>
        <dbReference type="ARBA" id="ARBA00023136"/>
    </source>
</evidence>
<evidence type="ECO:0000256" key="7">
    <source>
        <dbReference type="RuleBase" id="RU369079"/>
    </source>
</evidence>
<evidence type="ECO:0000256" key="4">
    <source>
        <dbReference type="ARBA" id="ARBA00022692"/>
    </source>
</evidence>
<feature type="transmembrane region" description="Helical" evidence="7">
    <location>
        <begin position="356"/>
        <end position="381"/>
    </location>
</feature>
<protein>
    <recommendedName>
        <fullName evidence="7">TRAP transporter large permease protein</fullName>
    </recommendedName>
</protein>
<dbReference type="PIRSF" id="PIRSF006066">
    <property type="entry name" value="HI0050"/>
    <property type="match status" value="1"/>
</dbReference>
<feature type="transmembrane region" description="Helical" evidence="7">
    <location>
        <begin position="134"/>
        <end position="161"/>
    </location>
</feature>
<dbReference type="EMBL" id="WPHG01000001">
    <property type="protein sequence ID" value="MVA96237.1"/>
    <property type="molecule type" value="Genomic_DNA"/>
</dbReference>
<keyword evidence="4 7" id="KW-0812">Transmembrane</keyword>
<feature type="transmembrane region" description="Helical" evidence="7">
    <location>
        <begin position="213"/>
        <end position="233"/>
    </location>
</feature>
<keyword evidence="6 7" id="KW-0472">Membrane</keyword>
<comment type="function">
    <text evidence="7">Part of the tripartite ATP-independent periplasmic (TRAP) transport system.</text>
</comment>
<dbReference type="PANTHER" id="PTHR33362">
    <property type="entry name" value="SIALIC ACID TRAP TRANSPORTER PERMEASE PROTEIN SIAT-RELATED"/>
    <property type="match status" value="1"/>
</dbReference>
<keyword evidence="3 7" id="KW-0997">Cell inner membrane</keyword>
<evidence type="ECO:0000256" key="5">
    <source>
        <dbReference type="ARBA" id="ARBA00022989"/>
    </source>
</evidence>
<comment type="similarity">
    <text evidence="7">Belongs to the TRAP transporter large permease family.</text>
</comment>
<feature type="transmembrane region" description="Helical" evidence="7">
    <location>
        <begin position="267"/>
        <end position="292"/>
    </location>
</feature>
<evidence type="ECO:0000313" key="10">
    <source>
        <dbReference type="Proteomes" id="UP000463224"/>
    </source>
</evidence>
<name>A0A844QBB3_9HYPH</name>
<comment type="subcellular location">
    <subcellularLocation>
        <location evidence="1 7">Cell inner membrane</location>
        <topology evidence="1 7">Multi-pass membrane protein</topology>
    </subcellularLocation>
</comment>
<keyword evidence="2" id="KW-1003">Cell membrane</keyword>
<feature type="transmembrane region" description="Helical" evidence="7">
    <location>
        <begin position="393"/>
        <end position="414"/>
    </location>
</feature>
<dbReference type="Pfam" id="PF06808">
    <property type="entry name" value="DctM"/>
    <property type="match status" value="1"/>
</dbReference>
<dbReference type="PANTHER" id="PTHR33362:SF5">
    <property type="entry name" value="C4-DICARBOXYLATE TRAP TRANSPORTER LARGE PERMEASE PROTEIN DCTM"/>
    <property type="match status" value="1"/>
</dbReference>
<evidence type="ECO:0000259" key="8">
    <source>
        <dbReference type="Pfam" id="PF06808"/>
    </source>
</evidence>
<evidence type="ECO:0000256" key="3">
    <source>
        <dbReference type="ARBA" id="ARBA00022519"/>
    </source>
</evidence>
<feature type="domain" description="TRAP C4-dicarboxylate transport system permease DctM subunit" evidence="8">
    <location>
        <begin position="4"/>
        <end position="416"/>
    </location>
</feature>